<dbReference type="SUPFAM" id="SSF53448">
    <property type="entry name" value="Nucleotide-diphospho-sugar transferases"/>
    <property type="match status" value="1"/>
</dbReference>
<evidence type="ECO:0000256" key="4">
    <source>
        <dbReference type="ARBA" id="ARBA00020585"/>
    </source>
</evidence>
<feature type="domain" description="Glycosyltransferase 2-like" evidence="13">
    <location>
        <begin position="195"/>
        <end position="390"/>
    </location>
</feature>
<keyword evidence="9 12" id="KW-0812">Transmembrane</keyword>
<evidence type="ECO:0000256" key="2">
    <source>
        <dbReference type="ARBA" id="ARBA00005001"/>
    </source>
</evidence>
<keyword evidence="5" id="KW-1003">Cell membrane</keyword>
<evidence type="ECO:0000313" key="14">
    <source>
        <dbReference type="EMBL" id="WED66706.1"/>
    </source>
</evidence>
<comment type="similarity">
    <text evidence="3">Belongs to the glycosyltransferase 2 family. OpgH subfamily.</text>
</comment>
<dbReference type="AlphaFoldDB" id="A0AAF0I7F3"/>
<feature type="transmembrane region" description="Helical" evidence="12">
    <location>
        <begin position="412"/>
        <end position="436"/>
    </location>
</feature>
<keyword evidence="15" id="KW-1185">Reference proteome</keyword>
<dbReference type="CDD" id="cd04191">
    <property type="entry name" value="Glucan_BSP_MdoH"/>
    <property type="match status" value="1"/>
</dbReference>
<dbReference type="KEGG" id="slom:PXH66_07570"/>
<protein>
    <recommendedName>
        <fullName evidence="4">Glucans biosynthesis glucosyltransferase H</fullName>
    </recommendedName>
</protein>
<dbReference type="RefSeq" id="WP_330928868.1">
    <property type="nucleotide sequence ID" value="NZ_CP119075.1"/>
</dbReference>
<evidence type="ECO:0000313" key="15">
    <source>
        <dbReference type="Proteomes" id="UP001218638"/>
    </source>
</evidence>
<reference evidence="14" key="1">
    <citation type="submission" date="2023-03" db="EMBL/GenBank/DDBJ databases">
        <title>Lomoglobus Profundus gen. nov., sp. nov., a novel member of the phylum Verrucomicrobia, isolated from deep-marine sediment of South China Sea.</title>
        <authorList>
            <person name="Ahmad T."/>
            <person name="Ishaq S.E."/>
            <person name="Wang F."/>
        </authorList>
    </citation>
    <scope>NUCLEOTIDE SEQUENCE</scope>
    <source>
        <strain evidence="14">LMO-M01</strain>
    </source>
</reference>
<evidence type="ECO:0000256" key="3">
    <source>
        <dbReference type="ARBA" id="ARBA00009337"/>
    </source>
</evidence>
<dbReference type="InterPro" id="IPR050321">
    <property type="entry name" value="Glycosyltr_2/OpgH_subfam"/>
</dbReference>
<comment type="pathway">
    <text evidence="2">Glycan metabolism; osmoregulated periplasmic glucan (OPG) biosynthesis.</text>
</comment>
<evidence type="ECO:0000259" key="13">
    <source>
        <dbReference type="Pfam" id="PF13632"/>
    </source>
</evidence>
<evidence type="ECO:0000256" key="11">
    <source>
        <dbReference type="ARBA" id="ARBA00023136"/>
    </source>
</evidence>
<organism evidence="14 15">
    <name type="scientific">Synoicihabitans lomoniglobus</name>
    <dbReference type="NCBI Taxonomy" id="2909285"/>
    <lineage>
        <taxon>Bacteria</taxon>
        <taxon>Pseudomonadati</taxon>
        <taxon>Verrucomicrobiota</taxon>
        <taxon>Opitutia</taxon>
        <taxon>Opitutales</taxon>
        <taxon>Opitutaceae</taxon>
        <taxon>Synoicihabitans</taxon>
    </lineage>
</organism>
<dbReference type="Proteomes" id="UP001218638">
    <property type="component" value="Chromosome"/>
</dbReference>
<dbReference type="Gene3D" id="3.90.550.10">
    <property type="entry name" value="Spore Coat Polysaccharide Biosynthesis Protein SpsA, Chain A"/>
    <property type="match status" value="1"/>
</dbReference>
<dbReference type="Pfam" id="PF13632">
    <property type="entry name" value="Glyco_trans_2_3"/>
    <property type="match status" value="1"/>
</dbReference>
<dbReference type="InterPro" id="IPR001173">
    <property type="entry name" value="Glyco_trans_2-like"/>
</dbReference>
<keyword evidence="6" id="KW-0997">Cell inner membrane</keyword>
<gene>
    <name evidence="14" type="primary">mdoH</name>
    <name evidence="14" type="ORF">PXH66_07570</name>
</gene>
<keyword evidence="10 12" id="KW-1133">Transmembrane helix</keyword>
<dbReference type="NCBIfam" id="NF003958">
    <property type="entry name" value="PRK05454.2-1"/>
    <property type="match status" value="1"/>
</dbReference>
<feature type="transmembrane region" description="Helical" evidence="12">
    <location>
        <begin position="16"/>
        <end position="37"/>
    </location>
</feature>
<evidence type="ECO:0000256" key="8">
    <source>
        <dbReference type="ARBA" id="ARBA00022679"/>
    </source>
</evidence>
<feature type="transmembrane region" description="Helical" evidence="12">
    <location>
        <begin position="457"/>
        <end position="477"/>
    </location>
</feature>
<evidence type="ECO:0000256" key="5">
    <source>
        <dbReference type="ARBA" id="ARBA00022475"/>
    </source>
</evidence>
<dbReference type="NCBIfam" id="NF003962">
    <property type="entry name" value="PRK05454.2-5"/>
    <property type="match status" value="1"/>
</dbReference>
<dbReference type="PANTHER" id="PTHR43867:SF5">
    <property type="entry name" value="GLUCANS BIOSYNTHESIS GLUCOSYLTRANSFERASE H"/>
    <property type="match status" value="1"/>
</dbReference>
<keyword evidence="8 14" id="KW-0808">Transferase</keyword>
<evidence type="ECO:0000256" key="12">
    <source>
        <dbReference type="SAM" id="Phobius"/>
    </source>
</evidence>
<dbReference type="EMBL" id="CP119075">
    <property type="protein sequence ID" value="WED66706.1"/>
    <property type="molecule type" value="Genomic_DNA"/>
</dbReference>
<accession>A0AAF0I7F3</accession>
<keyword evidence="11 12" id="KW-0472">Membrane</keyword>
<keyword evidence="7 14" id="KW-0328">Glycosyltransferase</keyword>
<dbReference type="InterPro" id="IPR029044">
    <property type="entry name" value="Nucleotide-diphossugar_trans"/>
</dbReference>
<dbReference type="GO" id="GO:0016758">
    <property type="term" value="F:hexosyltransferase activity"/>
    <property type="evidence" value="ECO:0007669"/>
    <property type="project" value="TreeGrafter"/>
</dbReference>
<proteinExistence type="inferred from homology"/>
<feature type="transmembrane region" description="Helical" evidence="12">
    <location>
        <begin position="49"/>
        <end position="72"/>
    </location>
</feature>
<evidence type="ECO:0000256" key="7">
    <source>
        <dbReference type="ARBA" id="ARBA00022676"/>
    </source>
</evidence>
<dbReference type="GO" id="GO:0005886">
    <property type="term" value="C:plasma membrane"/>
    <property type="evidence" value="ECO:0007669"/>
    <property type="project" value="UniProtKB-SubCell"/>
</dbReference>
<sequence length="693" mass="77074">MSIVPSVFQRPGFKRAVFYLLILTLTAVATVLFGNLLHRAGVGAEYHALTVLFGLLFWGIAAGAVHAIFGFGCRLRPPVAVREKSREDPAPERGKTVVVLPIFNEDPSRVFAGLEAIYRSLARTDEAADFDFFVLSDSNQPTCWIREEVTWARLCRELNAFGRIHYRRRKINQDKKAGNIQEFCENWGGRYRYMVTLDADSVMTGETLVELRRRMEIDPRLGILQTSPRIIFAQTLWGRLQQFSNHFLGPLFVAGLDFWQQDDGSYWGHNAIIRMDAFLAHCALPDLPGREPFGGKILSHDFVEAALMRRAGYHVRLATDLTGSYEECPPDIIEHAKRDRRWCQGNMQHIWLLFSRELPRISRIHLANGIMGYASSLLWAMFLILGGIYAFNRTRSDLSVLPIPFLHGWGELSLSAHALLTFGFTFACIFLPKVLALIDAALHPRRAAGFGGVGRSAASLLIETVFSVFSAPILMIYHSRFVLATAFGRGVTWTTQRRNADVGQSFAFSLRAHGGQALIGLTAAILAGRVDDRLFYWSLPLTAALVLAPVYSWLVSRQDAGQFLAELGLLSTPEERQLPVELSETIARTTAMKNDTLLVTGSELQGVIVDPYCNAIRAALAERDSEVDSSAAHAAGQHALVAGIDALEARELGLLLGDSAALEETHRIAWLTDPADLHPSWRPSFQRYGLEAI</sequence>
<feature type="transmembrane region" description="Helical" evidence="12">
    <location>
        <begin position="534"/>
        <end position="554"/>
    </location>
</feature>
<evidence type="ECO:0000256" key="10">
    <source>
        <dbReference type="ARBA" id="ARBA00022989"/>
    </source>
</evidence>
<evidence type="ECO:0000256" key="6">
    <source>
        <dbReference type="ARBA" id="ARBA00022519"/>
    </source>
</evidence>
<evidence type="ECO:0000256" key="9">
    <source>
        <dbReference type="ARBA" id="ARBA00022692"/>
    </source>
</evidence>
<name>A0AAF0I7F3_9BACT</name>
<feature type="transmembrane region" description="Helical" evidence="12">
    <location>
        <begin position="370"/>
        <end position="392"/>
    </location>
</feature>
<evidence type="ECO:0000256" key="1">
    <source>
        <dbReference type="ARBA" id="ARBA00004429"/>
    </source>
</evidence>
<dbReference type="PANTHER" id="PTHR43867">
    <property type="entry name" value="CELLULOSE SYNTHASE CATALYTIC SUBUNIT A [UDP-FORMING]"/>
    <property type="match status" value="1"/>
</dbReference>
<comment type="subcellular location">
    <subcellularLocation>
        <location evidence="1">Cell inner membrane</location>
        <topology evidence="1">Multi-pass membrane protein</topology>
    </subcellularLocation>
</comment>